<dbReference type="PANTHER" id="PTHR43289">
    <property type="entry name" value="MITOGEN-ACTIVATED PROTEIN KINASE KINASE KINASE 20-RELATED"/>
    <property type="match status" value="1"/>
</dbReference>
<feature type="region of interest" description="Disordered" evidence="8">
    <location>
        <begin position="280"/>
        <end position="348"/>
    </location>
</feature>
<keyword evidence="9" id="KW-1133">Transmembrane helix</keyword>
<feature type="compositionally biased region" description="Gly residues" evidence="8">
    <location>
        <begin position="320"/>
        <end position="339"/>
    </location>
</feature>
<accession>A0A7W3J1A3</accession>
<dbReference type="InterPro" id="IPR011009">
    <property type="entry name" value="Kinase-like_dom_sf"/>
</dbReference>
<evidence type="ECO:0000313" key="12">
    <source>
        <dbReference type="Proteomes" id="UP000580910"/>
    </source>
</evidence>
<feature type="transmembrane region" description="Helical" evidence="9">
    <location>
        <begin position="354"/>
        <end position="377"/>
    </location>
</feature>
<dbReference type="EC" id="2.7.11.1" evidence="1"/>
<keyword evidence="9" id="KW-0812">Transmembrane</keyword>
<dbReference type="CDD" id="cd14014">
    <property type="entry name" value="STKc_PknB_like"/>
    <property type="match status" value="1"/>
</dbReference>
<keyword evidence="12" id="KW-1185">Reference proteome</keyword>
<dbReference type="GO" id="GO:0005524">
    <property type="term" value="F:ATP binding"/>
    <property type="evidence" value="ECO:0007669"/>
    <property type="project" value="UniProtKB-UniRule"/>
</dbReference>
<dbReference type="RefSeq" id="WP_220481348.1">
    <property type="nucleotide sequence ID" value="NZ_JACGXA010000001.1"/>
</dbReference>
<dbReference type="FunFam" id="1.10.510.10:FF:000021">
    <property type="entry name" value="Serine/threonine protein kinase"/>
    <property type="match status" value="1"/>
</dbReference>
<evidence type="ECO:0000256" key="1">
    <source>
        <dbReference type="ARBA" id="ARBA00012513"/>
    </source>
</evidence>
<keyword evidence="6 7" id="KW-0067">ATP-binding</keyword>
<dbReference type="SUPFAM" id="SSF56112">
    <property type="entry name" value="Protein kinase-like (PK-like)"/>
    <property type="match status" value="1"/>
</dbReference>
<feature type="region of interest" description="Disordered" evidence="8">
    <location>
        <begin position="569"/>
        <end position="593"/>
    </location>
</feature>
<dbReference type="Pfam" id="PF00069">
    <property type="entry name" value="Pkinase"/>
    <property type="match status" value="1"/>
</dbReference>
<dbReference type="PROSITE" id="PS00108">
    <property type="entry name" value="PROTEIN_KINASE_ST"/>
    <property type="match status" value="1"/>
</dbReference>
<keyword evidence="9" id="KW-0472">Membrane</keyword>
<dbReference type="InterPro" id="IPR000719">
    <property type="entry name" value="Prot_kinase_dom"/>
</dbReference>
<evidence type="ECO:0000313" key="11">
    <source>
        <dbReference type="EMBL" id="MBA8804421.1"/>
    </source>
</evidence>
<dbReference type="EMBL" id="JACGXA010000001">
    <property type="protein sequence ID" value="MBA8804421.1"/>
    <property type="molecule type" value="Genomic_DNA"/>
</dbReference>
<evidence type="ECO:0000256" key="3">
    <source>
        <dbReference type="ARBA" id="ARBA00022679"/>
    </source>
</evidence>
<gene>
    <name evidence="11" type="ORF">FB382_002712</name>
</gene>
<dbReference type="Gene3D" id="3.30.200.20">
    <property type="entry name" value="Phosphorylase Kinase, domain 1"/>
    <property type="match status" value="1"/>
</dbReference>
<dbReference type="AlphaFoldDB" id="A0A7W3J1A3"/>
<keyword evidence="4 7" id="KW-0547">Nucleotide-binding</keyword>
<comment type="caution">
    <text evidence="11">The sequence shown here is derived from an EMBL/GenBank/DDBJ whole genome shotgun (WGS) entry which is preliminary data.</text>
</comment>
<protein>
    <recommendedName>
        <fullName evidence="1">non-specific serine/threonine protein kinase</fullName>
        <ecNumber evidence="1">2.7.11.1</ecNumber>
    </recommendedName>
</protein>
<dbReference type="PROSITE" id="PS50011">
    <property type="entry name" value="PROTEIN_KINASE_DOM"/>
    <property type="match status" value="1"/>
</dbReference>
<organism evidence="11 12">
    <name type="scientific">Nocardioides ginsengisegetis</name>
    <dbReference type="NCBI Taxonomy" id="661491"/>
    <lineage>
        <taxon>Bacteria</taxon>
        <taxon>Bacillati</taxon>
        <taxon>Actinomycetota</taxon>
        <taxon>Actinomycetes</taxon>
        <taxon>Propionibacteriales</taxon>
        <taxon>Nocardioidaceae</taxon>
        <taxon>Nocardioides</taxon>
    </lineage>
</organism>
<proteinExistence type="predicted"/>
<evidence type="ECO:0000256" key="8">
    <source>
        <dbReference type="SAM" id="MobiDB-lite"/>
    </source>
</evidence>
<dbReference type="InterPro" id="IPR008271">
    <property type="entry name" value="Ser/Thr_kinase_AS"/>
</dbReference>
<keyword evidence="3" id="KW-0808">Transferase</keyword>
<name>A0A7W3J1A3_9ACTN</name>
<reference evidence="11 12" key="1">
    <citation type="submission" date="2020-07" db="EMBL/GenBank/DDBJ databases">
        <title>Sequencing the genomes of 1000 actinobacteria strains.</title>
        <authorList>
            <person name="Klenk H.-P."/>
        </authorList>
    </citation>
    <scope>NUCLEOTIDE SEQUENCE [LARGE SCALE GENOMIC DNA]</scope>
    <source>
        <strain evidence="11 12">DSM 21349</strain>
    </source>
</reference>
<dbReference type="GO" id="GO:0004674">
    <property type="term" value="F:protein serine/threonine kinase activity"/>
    <property type="evidence" value="ECO:0007669"/>
    <property type="project" value="UniProtKB-KW"/>
</dbReference>
<dbReference type="SMART" id="SM00220">
    <property type="entry name" value="S_TKc"/>
    <property type="match status" value="1"/>
</dbReference>
<dbReference type="Gene3D" id="1.10.510.10">
    <property type="entry name" value="Transferase(Phosphotransferase) domain 1"/>
    <property type="match status" value="1"/>
</dbReference>
<dbReference type="PANTHER" id="PTHR43289:SF6">
    <property type="entry name" value="SERINE_THREONINE-PROTEIN KINASE NEKL-3"/>
    <property type="match status" value="1"/>
</dbReference>
<evidence type="ECO:0000256" key="7">
    <source>
        <dbReference type="PROSITE-ProRule" id="PRU10141"/>
    </source>
</evidence>
<dbReference type="Proteomes" id="UP000580910">
    <property type="component" value="Unassembled WGS sequence"/>
</dbReference>
<sequence>MGQEFAGFRLRAVIGRGGMSVVYQAENPRIGSLVALKILAPELATNDDFRARFLQESRIAASLNHPNVIPIYDMGPEDDLLYIAMRYVAGSDLRAILKARDRLDAAQSIMLLQQVARALDNAHRHGLVHRDVKPANILVQRGTDEDPDHVYLVDFGISKHALSHSGLTATGEFLGTVDYIAPEQVQGHDVDGRADVYGLACVLFETLTGRVPFKKEADAAVIFAHVEETPPRPSDLNPDLPSDIDDVLAVGLSKNPDERYGTCHALIDDAARALGELGQAPRTVMVPPGENQRVVPGDHRQRARSGSGPKPTGSKATAGPRGGGLPPGAGGSGRPGGRGGPDDADETRGGRRTVLAVLGSALAVLLVVGLGVAWALLRDDGSPVAGPAGAASTSAAPDNHILDEVAAAYTSGAFAKGILSPSDCEAMSATEVHCTIPGDSANDVVLRTYKSLPALYHAYKAEAERESGRMFMENTPDGDCRRTQSNGEVSWNHEFEHPKTFSIKDHESGHLNPDTQAGGRVWCMVDRHSVMHIVWTENSAMLLGVVTGKPHALFIDFWKPFHHDLIPDEMHMGDESSGTTDMASPTDSASPHM</sequence>
<feature type="binding site" evidence="7">
    <location>
        <position position="37"/>
    </location>
    <ligand>
        <name>ATP</name>
        <dbReference type="ChEBI" id="CHEBI:30616"/>
    </ligand>
</feature>
<evidence type="ECO:0000259" key="10">
    <source>
        <dbReference type="PROSITE" id="PS50011"/>
    </source>
</evidence>
<keyword evidence="2" id="KW-0723">Serine/threonine-protein kinase</keyword>
<feature type="domain" description="Protein kinase" evidence="10">
    <location>
        <begin position="8"/>
        <end position="274"/>
    </location>
</feature>
<evidence type="ECO:0000256" key="2">
    <source>
        <dbReference type="ARBA" id="ARBA00022527"/>
    </source>
</evidence>
<evidence type="ECO:0000256" key="9">
    <source>
        <dbReference type="SAM" id="Phobius"/>
    </source>
</evidence>
<keyword evidence="5" id="KW-0418">Kinase</keyword>
<evidence type="ECO:0000256" key="4">
    <source>
        <dbReference type="ARBA" id="ARBA00022741"/>
    </source>
</evidence>
<evidence type="ECO:0000256" key="6">
    <source>
        <dbReference type="ARBA" id="ARBA00022840"/>
    </source>
</evidence>
<dbReference type="InterPro" id="IPR017441">
    <property type="entry name" value="Protein_kinase_ATP_BS"/>
</dbReference>
<evidence type="ECO:0000256" key="5">
    <source>
        <dbReference type="ARBA" id="ARBA00022777"/>
    </source>
</evidence>
<feature type="compositionally biased region" description="Polar residues" evidence="8">
    <location>
        <begin position="576"/>
        <end position="593"/>
    </location>
</feature>
<dbReference type="PROSITE" id="PS00107">
    <property type="entry name" value="PROTEIN_KINASE_ATP"/>
    <property type="match status" value="1"/>
</dbReference>